<proteinExistence type="predicted"/>
<dbReference type="PANTHER" id="PTHR38790:SF4">
    <property type="entry name" value="2EXR DOMAIN-CONTAINING PROTEIN"/>
    <property type="match status" value="1"/>
</dbReference>
<feature type="domain" description="DUF7730" evidence="2">
    <location>
        <begin position="200"/>
        <end position="292"/>
    </location>
</feature>
<dbReference type="EMBL" id="JAUEPN010000004">
    <property type="protein sequence ID" value="KAK3295281.1"/>
    <property type="molecule type" value="Genomic_DNA"/>
</dbReference>
<dbReference type="PANTHER" id="PTHR38790">
    <property type="entry name" value="2EXR DOMAIN-CONTAINING PROTEIN-RELATED"/>
    <property type="match status" value="1"/>
</dbReference>
<gene>
    <name evidence="3" type="ORF">B0H64DRAFT_459211</name>
</gene>
<dbReference type="Pfam" id="PF24864">
    <property type="entry name" value="DUF7730"/>
    <property type="match status" value="1"/>
</dbReference>
<dbReference type="InterPro" id="IPR056632">
    <property type="entry name" value="DUF7730"/>
</dbReference>
<evidence type="ECO:0000259" key="2">
    <source>
        <dbReference type="Pfam" id="PF24864"/>
    </source>
</evidence>
<reference evidence="3" key="1">
    <citation type="journal article" date="2023" name="Mol. Phylogenet. Evol.">
        <title>Genome-scale phylogeny and comparative genomics of the fungal order Sordariales.</title>
        <authorList>
            <person name="Hensen N."/>
            <person name="Bonometti L."/>
            <person name="Westerberg I."/>
            <person name="Brannstrom I.O."/>
            <person name="Guillou S."/>
            <person name="Cros-Aarteil S."/>
            <person name="Calhoun S."/>
            <person name="Haridas S."/>
            <person name="Kuo A."/>
            <person name="Mondo S."/>
            <person name="Pangilinan J."/>
            <person name="Riley R."/>
            <person name="LaButti K."/>
            <person name="Andreopoulos B."/>
            <person name="Lipzen A."/>
            <person name="Chen C."/>
            <person name="Yan M."/>
            <person name="Daum C."/>
            <person name="Ng V."/>
            <person name="Clum A."/>
            <person name="Steindorff A."/>
            <person name="Ohm R.A."/>
            <person name="Martin F."/>
            <person name="Silar P."/>
            <person name="Natvig D.O."/>
            <person name="Lalanne C."/>
            <person name="Gautier V."/>
            <person name="Ament-Velasquez S.L."/>
            <person name="Kruys A."/>
            <person name="Hutchinson M.I."/>
            <person name="Powell A.J."/>
            <person name="Barry K."/>
            <person name="Miller A.N."/>
            <person name="Grigoriev I.V."/>
            <person name="Debuchy R."/>
            <person name="Gladieux P."/>
            <person name="Hiltunen Thoren M."/>
            <person name="Johannesson H."/>
        </authorList>
    </citation>
    <scope>NUCLEOTIDE SEQUENCE</scope>
    <source>
        <strain evidence="3">CBS 168.71</strain>
    </source>
</reference>
<feature type="region of interest" description="Disordered" evidence="1">
    <location>
        <begin position="355"/>
        <end position="399"/>
    </location>
</feature>
<feature type="region of interest" description="Disordered" evidence="1">
    <location>
        <begin position="166"/>
        <end position="196"/>
    </location>
</feature>
<feature type="compositionally biased region" description="Basic and acidic residues" evidence="1">
    <location>
        <begin position="166"/>
        <end position="183"/>
    </location>
</feature>
<feature type="compositionally biased region" description="Low complexity" evidence="1">
    <location>
        <begin position="304"/>
        <end position="320"/>
    </location>
</feature>
<dbReference type="RefSeq" id="XP_062658795.1">
    <property type="nucleotide sequence ID" value="XM_062807437.1"/>
</dbReference>
<evidence type="ECO:0000313" key="3">
    <source>
        <dbReference type="EMBL" id="KAK3295281.1"/>
    </source>
</evidence>
<evidence type="ECO:0000313" key="4">
    <source>
        <dbReference type="Proteomes" id="UP001278766"/>
    </source>
</evidence>
<dbReference type="AlphaFoldDB" id="A0AAE0HGL8"/>
<accession>A0AAE0HGL8</accession>
<dbReference type="Proteomes" id="UP001278766">
    <property type="component" value="Unassembled WGS sequence"/>
</dbReference>
<sequence length="530" mass="58710">MPSGKLLCSMAPPFNQWLRRKFRSSNHEGARGDDESGYDEILQPPPFRDEWPMIPACTTGYLVQPGYGPFQHLPLEIRQQILGHAFGNRTLHVDLTFDHPLIRRPGDSRHKQAVKSALASHLARPNASSGIPHCGFGAHLTRDTRKPKQWQWFSCVCHRHVVRAEGDDEPSGRKPRIEPHEDGCIPGERVGKRAGHSPRAPTLCRCESTEDSPTSADACFIGVMGWLLACRQAYCDGTDILYRTNTFHISSLPLLLDLPRLMPPHHLAVITSAELLWTFTNPDLLNDETMAQLWQNYTQAPRISTLPDRSSPTTSPSSHPEPTHPTKLHRLSAQLPAALPSVRRLYIALQAHLPPPQPAALPPPTYTNTNTNTGTDTPTPTTTATHPNPNPNPHNGTDTTPILTAIEHAVLSPIETAFRRLGLRPDKEFSLAVQRGGWEVLADWLERRREPGRGGVVGRRVFEVFGDEGGGGGGSYRERVWKPLSVSVVGGEDGEDGDGAGYWLCQGWDDFEVFGAEYWMFDLWGTGVGR</sequence>
<feature type="region of interest" description="Disordered" evidence="1">
    <location>
        <begin position="302"/>
        <end position="326"/>
    </location>
</feature>
<dbReference type="GeneID" id="87844385"/>
<protein>
    <recommendedName>
        <fullName evidence="2">DUF7730 domain-containing protein</fullName>
    </recommendedName>
</protein>
<comment type="caution">
    <text evidence="3">The sequence shown here is derived from an EMBL/GenBank/DDBJ whole genome shotgun (WGS) entry which is preliminary data.</text>
</comment>
<evidence type="ECO:0000256" key="1">
    <source>
        <dbReference type="SAM" id="MobiDB-lite"/>
    </source>
</evidence>
<keyword evidence="4" id="KW-1185">Reference proteome</keyword>
<feature type="compositionally biased region" description="Pro residues" evidence="1">
    <location>
        <begin position="355"/>
        <end position="365"/>
    </location>
</feature>
<reference evidence="3" key="2">
    <citation type="submission" date="2023-06" db="EMBL/GenBank/DDBJ databases">
        <authorList>
            <consortium name="Lawrence Berkeley National Laboratory"/>
            <person name="Haridas S."/>
            <person name="Hensen N."/>
            <person name="Bonometti L."/>
            <person name="Westerberg I."/>
            <person name="Brannstrom I.O."/>
            <person name="Guillou S."/>
            <person name="Cros-Aarteil S."/>
            <person name="Calhoun S."/>
            <person name="Kuo A."/>
            <person name="Mondo S."/>
            <person name="Pangilinan J."/>
            <person name="Riley R."/>
            <person name="Labutti K."/>
            <person name="Andreopoulos B."/>
            <person name="Lipzen A."/>
            <person name="Chen C."/>
            <person name="Yanf M."/>
            <person name="Daum C."/>
            <person name="Ng V."/>
            <person name="Clum A."/>
            <person name="Steindorff A."/>
            <person name="Ohm R."/>
            <person name="Martin F."/>
            <person name="Silar P."/>
            <person name="Natvig D."/>
            <person name="Lalanne C."/>
            <person name="Gautier V."/>
            <person name="Ament-Velasquez S.L."/>
            <person name="Kruys A."/>
            <person name="Hutchinson M.I."/>
            <person name="Powell A.J."/>
            <person name="Barry K."/>
            <person name="Miller A.N."/>
            <person name="Grigoriev I.V."/>
            <person name="Debuchy R."/>
            <person name="Gladieux P."/>
            <person name="Thoren M.H."/>
            <person name="Johannesson H."/>
        </authorList>
    </citation>
    <scope>NUCLEOTIDE SEQUENCE</scope>
    <source>
        <strain evidence="3">CBS 168.71</strain>
    </source>
</reference>
<organism evidence="3 4">
    <name type="scientific">Chaetomium fimeti</name>
    <dbReference type="NCBI Taxonomy" id="1854472"/>
    <lineage>
        <taxon>Eukaryota</taxon>
        <taxon>Fungi</taxon>
        <taxon>Dikarya</taxon>
        <taxon>Ascomycota</taxon>
        <taxon>Pezizomycotina</taxon>
        <taxon>Sordariomycetes</taxon>
        <taxon>Sordariomycetidae</taxon>
        <taxon>Sordariales</taxon>
        <taxon>Chaetomiaceae</taxon>
        <taxon>Chaetomium</taxon>
    </lineage>
</organism>
<name>A0AAE0HGL8_9PEZI</name>
<feature type="compositionally biased region" description="Low complexity" evidence="1">
    <location>
        <begin position="366"/>
        <end position="399"/>
    </location>
</feature>